<proteinExistence type="predicted"/>
<gene>
    <name evidence="3" type="ORF">CC86DRAFT_409249</name>
</gene>
<dbReference type="Pfam" id="PF12396">
    <property type="entry name" value="DUF3659"/>
    <property type="match status" value="1"/>
</dbReference>
<dbReference type="Pfam" id="PF00069">
    <property type="entry name" value="Pkinase"/>
    <property type="match status" value="1"/>
</dbReference>
<dbReference type="InterPro" id="IPR011009">
    <property type="entry name" value="Kinase-like_dom_sf"/>
</dbReference>
<evidence type="ECO:0000313" key="4">
    <source>
        <dbReference type="Proteomes" id="UP000799424"/>
    </source>
</evidence>
<dbReference type="InterPro" id="IPR022124">
    <property type="entry name" value="DUF3659"/>
</dbReference>
<evidence type="ECO:0000256" key="1">
    <source>
        <dbReference type="SAM" id="MobiDB-lite"/>
    </source>
</evidence>
<dbReference type="EMBL" id="MU006232">
    <property type="protein sequence ID" value="KAF2823331.1"/>
    <property type="molecule type" value="Genomic_DNA"/>
</dbReference>
<feature type="domain" description="Protein kinase" evidence="2">
    <location>
        <begin position="526"/>
        <end position="803"/>
    </location>
</feature>
<dbReference type="GO" id="GO:0005634">
    <property type="term" value="C:nucleus"/>
    <property type="evidence" value="ECO:0007669"/>
    <property type="project" value="TreeGrafter"/>
</dbReference>
<keyword evidence="4" id="KW-1185">Reference proteome</keyword>
<organism evidence="3 4">
    <name type="scientific">Ophiobolus disseminans</name>
    <dbReference type="NCBI Taxonomy" id="1469910"/>
    <lineage>
        <taxon>Eukaryota</taxon>
        <taxon>Fungi</taxon>
        <taxon>Dikarya</taxon>
        <taxon>Ascomycota</taxon>
        <taxon>Pezizomycotina</taxon>
        <taxon>Dothideomycetes</taxon>
        <taxon>Pleosporomycetidae</taxon>
        <taxon>Pleosporales</taxon>
        <taxon>Pleosporineae</taxon>
        <taxon>Phaeosphaeriaceae</taxon>
        <taxon>Ophiobolus</taxon>
    </lineage>
</organism>
<dbReference type="Gene3D" id="3.30.200.20">
    <property type="entry name" value="Phosphorylase Kinase, domain 1"/>
    <property type="match status" value="1"/>
</dbReference>
<name>A0A6A6ZQE8_9PLEO</name>
<dbReference type="PROSITE" id="PS50011">
    <property type="entry name" value="PROTEIN_KINASE_DOM"/>
    <property type="match status" value="1"/>
</dbReference>
<accession>A0A6A6ZQE8</accession>
<dbReference type="SMART" id="SM00220">
    <property type="entry name" value="S_TKc"/>
    <property type="match status" value="1"/>
</dbReference>
<reference evidence="3" key="1">
    <citation type="journal article" date="2020" name="Stud. Mycol.">
        <title>101 Dothideomycetes genomes: a test case for predicting lifestyles and emergence of pathogens.</title>
        <authorList>
            <person name="Haridas S."/>
            <person name="Albert R."/>
            <person name="Binder M."/>
            <person name="Bloem J."/>
            <person name="Labutti K."/>
            <person name="Salamov A."/>
            <person name="Andreopoulos B."/>
            <person name="Baker S."/>
            <person name="Barry K."/>
            <person name="Bills G."/>
            <person name="Bluhm B."/>
            <person name="Cannon C."/>
            <person name="Castanera R."/>
            <person name="Culley D."/>
            <person name="Daum C."/>
            <person name="Ezra D."/>
            <person name="Gonzalez J."/>
            <person name="Henrissat B."/>
            <person name="Kuo A."/>
            <person name="Liang C."/>
            <person name="Lipzen A."/>
            <person name="Lutzoni F."/>
            <person name="Magnuson J."/>
            <person name="Mondo S."/>
            <person name="Nolan M."/>
            <person name="Ohm R."/>
            <person name="Pangilinan J."/>
            <person name="Park H.-J."/>
            <person name="Ramirez L."/>
            <person name="Alfaro M."/>
            <person name="Sun H."/>
            <person name="Tritt A."/>
            <person name="Yoshinaga Y."/>
            <person name="Zwiers L.-H."/>
            <person name="Turgeon B."/>
            <person name="Goodwin S."/>
            <person name="Spatafora J."/>
            <person name="Crous P."/>
            <person name="Grigoriev I."/>
        </authorList>
    </citation>
    <scope>NUCLEOTIDE SEQUENCE</scope>
    <source>
        <strain evidence="3">CBS 113818</strain>
    </source>
</reference>
<dbReference type="OrthoDB" id="4062651at2759"/>
<dbReference type="Gene3D" id="1.10.510.10">
    <property type="entry name" value="Transferase(Phosphotransferase) domain 1"/>
    <property type="match status" value="1"/>
</dbReference>
<feature type="compositionally biased region" description="Basic and acidic residues" evidence="1">
    <location>
        <begin position="840"/>
        <end position="854"/>
    </location>
</feature>
<dbReference type="InterPro" id="IPR008271">
    <property type="entry name" value="Ser/Thr_kinase_AS"/>
</dbReference>
<dbReference type="GO" id="GO:0044773">
    <property type="term" value="P:mitotic DNA damage checkpoint signaling"/>
    <property type="evidence" value="ECO:0007669"/>
    <property type="project" value="TreeGrafter"/>
</dbReference>
<dbReference type="AlphaFoldDB" id="A0A6A6ZQE8"/>
<dbReference type="SUPFAM" id="SSF56112">
    <property type="entry name" value="Protein kinase-like (PK-like)"/>
    <property type="match status" value="1"/>
</dbReference>
<feature type="compositionally biased region" description="Polar residues" evidence="1">
    <location>
        <begin position="9"/>
        <end position="35"/>
    </location>
</feature>
<dbReference type="PANTHER" id="PTHR44167:SF24">
    <property type="entry name" value="SERINE_THREONINE-PROTEIN KINASE CHK2"/>
    <property type="match status" value="1"/>
</dbReference>
<evidence type="ECO:0000259" key="2">
    <source>
        <dbReference type="PROSITE" id="PS50011"/>
    </source>
</evidence>
<evidence type="ECO:0000313" key="3">
    <source>
        <dbReference type="EMBL" id="KAF2823331.1"/>
    </source>
</evidence>
<dbReference type="CDD" id="cd00180">
    <property type="entry name" value="PKc"/>
    <property type="match status" value="1"/>
</dbReference>
<dbReference type="Proteomes" id="UP000799424">
    <property type="component" value="Unassembled WGS sequence"/>
</dbReference>
<feature type="compositionally biased region" description="Basic and acidic residues" evidence="1">
    <location>
        <begin position="37"/>
        <end position="48"/>
    </location>
</feature>
<dbReference type="GO" id="GO:0004674">
    <property type="term" value="F:protein serine/threonine kinase activity"/>
    <property type="evidence" value="ECO:0007669"/>
    <property type="project" value="TreeGrafter"/>
</dbReference>
<dbReference type="InterPro" id="IPR000719">
    <property type="entry name" value="Prot_kinase_dom"/>
</dbReference>
<feature type="region of interest" description="Disordered" evidence="1">
    <location>
        <begin position="827"/>
        <end position="855"/>
    </location>
</feature>
<sequence length="924" mass="104553">MGRRDVRSPDSSSNVNGQYNPENATDGATTMTTVRAGTEERQHKEPSDGSRAAGKRPPVSLIEEASHELSQIHAAGHHRLPASTTVKKLESLESRLSKVLLEDPESFASEDEFMMSLHRAEIWEKLGVYDMADSFYRMAFPFLYDYPMAPEDINDLHTYLLNIPKDYHSFALVKWITFSAQNQRNLDQAEHLLRSIPWILTATPAVRFHDADQCMLLLCTMQVLNAQGSYDESAKYHPIMVALYGNVMDEVSLRLFEYERTITNAGLGLQSKACKGFVISLAQSAIKDGLWHRRTLETLYHFGKTLKNWGHEEVAMTVLAECCRGTFYRFGRLHPLSTRVYTEFCRCKGAHEHKQDLWRFGDPDYSEKRRRLLAYEHTYLRTIVDILEPIPDVDYDSLQEALHQGFASVPSLRRGLSYCRTIARCACLIEQDFAEDILKDLFSHQSERTGWNLILESLEEIIIHYKTGSKDAAAKLTKKLLANMESLPTAEYKARRIRAVHNRLTSLNLTHFPLGVLTTEPRLISEQASETLGAGTYAVVDTVEIGDRAYARKAVALPRYRQQQIRKAIQNEIDVIRALDHPHIIRVHLTYEDKSRFFIVMEPLADCDLENFLLQQSAIPPTDAQARMICKWLICLSNTLAYIHSKGIRHKDIKPRNILVQGEEVIFADFGSSHVFLDEGDSTTEGPSFGHTKMYCAPEVINQGRRNRSTDVFSLGCVFTELVVWLSGLEISMWHDHRETVTGGVSTNSYYASLEKVETWFLDAKRKELYLLMYENVLSKVLCRNPATRITAAEVSRQTIQILKQLSTGYQKCSECRLDMWIGAESDECSGLSTSSSSTRRTDDPNDGRARAIDGQEAEDERPFAAFDNLVIAKNGYVEEKNGNIVGRVVEGNRDGLAGFVVDKYGDVMDSKGAVVGRAEPIPV</sequence>
<dbReference type="PANTHER" id="PTHR44167">
    <property type="entry name" value="OVARIAN-SPECIFIC SERINE/THREONINE-PROTEIN KINASE LOK-RELATED"/>
    <property type="match status" value="1"/>
</dbReference>
<dbReference type="PROSITE" id="PS00108">
    <property type="entry name" value="PROTEIN_KINASE_ST"/>
    <property type="match status" value="1"/>
</dbReference>
<protein>
    <recommendedName>
        <fullName evidence="2">Protein kinase domain-containing protein</fullName>
    </recommendedName>
</protein>
<dbReference type="GO" id="GO:0005524">
    <property type="term" value="F:ATP binding"/>
    <property type="evidence" value="ECO:0007669"/>
    <property type="project" value="InterPro"/>
</dbReference>
<feature type="region of interest" description="Disordered" evidence="1">
    <location>
        <begin position="1"/>
        <end position="58"/>
    </location>
</feature>